<dbReference type="STRING" id="1423776.FD04_GL001195"/>
<protein>
    <submittedName>
        <fullName evidence="1">Uncharacterized protein</fullName>
    </submittedName>
</protein>
<dbReference type="PATRIC" id="fig|1423776.4.peg.1208"/>
<reference evidence="1 2" key="1">
    <citation type="journal article" date="2015" name="Genome Announc.">
        <title>Expanding the biotechnology potential of lactobacilli through comparative genomics of 213 strains and associated genera.</title>
        <authorList>
            <person name="Sun Z."/>
            <person name="Harris H.M."/>
            <person name="McCann A."/>
            <person name="Guo C."/>
            <person name="Argimon S."/>
            <person name="Zhang W."/>
            <person name="Yang X."/>
            <person name="Jeffery I.B."/>
            <person name="Cooney J.C."/>
            <person name="Kagawa T.F."/>
            <person name="Liu W."/>
            <person name="Song Y."/>
            <person name="Salvetti E."/>
            <person name="Wrobel A."/>
            <person name="Rasinkangas P."/>
            <person name="Parkhill J."/>
            <person name="Rea M.C."/>
            <person name="O'Sullivan O."/>
            <person name="Ritari J."/>
            <person name="Douillard F.P."/>
            <person name="Paul Ross R."/>
            <person name="Yang R."/>
            <person name="Briner A.E."/>
            <person name="Felis G.E."/>
            <person name="de Vos W.M."/>
            <person name="Barrangou R."/>
            <person name="Klaenhammer T.R."/>
            <person name="Caufield P.W."/>
            <person name="Cui Y."/>
            <person name="Zhang H."/>
            <person name="O'Toole P.W."/>
        </authorList>
    </citation>
    <scope>NUCLEOTIDE SEQUENCE [LARGE SCALE GENOMIC DNA]</scope>
    <source>
        <strain evidence="1 2">DSM 19909</strain>
    </source>
</reference>
<dbReference type="OrthoDB" id="2296155at2"/>
<comment type="caution">
    <text evidence="1">The sequence shown here is derived from an EMBL/GenBank/DDBJ whole genome shotgun (WGS) entry which is preliminary data.</text>
</comment>
<dbReference type="AlphaFoldDB" id="A0A0R1LRX8"/>
<dbReference type="Proteomes" id="UP000051160">
    <property type="component" value="Unassembled WGS sequence"/>
</dbReference>
<accession>A0A0R1LRX8</accession>
<organism evidence="1 2">
    <name type="scientific">Secundilactobacillus odoratitofui DSM 19909 = JCM 15043</name>
    <dbReference type="NCBI Taxonomy" id="1423776"/>
    <lineage>
        <taxon>Bacteria</taxon>
        <taxon>Bacillati</taxon>
        <taxon>Bacillota</taxon>
        <taxon>Bacilli</taxon>
        <taxon>Lactobacillales</taxon>
        <taxon>Lactobacillaceae</taxon>
        <taxon>Secundilactobacillus</taxon>
    </lineage>
</organism>
<gene>
    <name evidence="1" type="ORF">FD04_GL001195</name>
</gene>
<evidence type="ECO:0000313" key="2">
    <source>
        <dbReference type="Proteomes" id="UP000051160"/>
    </source>
</evidence>
<dbReference type="RefSeq" id="WP_054701108.1">
    <property type="nucleotide sequence ID" value="NZ_AZEE01000028.1"/>
</dbReference>
<proteinExistence type="predicted"/>
<name>A0A0R1LRX8_9LACO</name>
<sequence>MKVIVKWCVVLGTIFLVGWQSYQFSQSVTVASSRATATLAVHKQRQTMTKPVIVLPRHSLHVIITAYSSELTSSNQSFSYQLYRNGHLYKTLRATHGHTVEVLHVKSGAYTLKIKDGHQLIFTGGLSVDKDPHFI</sequence>
<evidence type="ECO:0000313" key="1">
    <source>
        <dbReference type="EMBL" id="KRK98216.1"/>
    </source>
</evidence>
<dbReference type="EMBL" id="AZEE01000028">
    <property type="protein sequence ID" value="KRK98216.1"/>
    <property type="molecule type" value="Genomic_DNA"/>
</dbReference>
<keyword evidence="2" id="KW-1185">Reference proteome</keyword>